<dbReference type="GO" id="GO:0004355">
    <property type="term" value="F:glutamate synthase (NADPH) activity"/>
    <property type="evidence" value="ECO:0007669"/>
    <property type="project" value="UniProtKB-EC"/>
</dbReference>
<dbReference type="InterPro" id="IPR036188">
    <property type="entry name" value="FAD/NAD-bd_sf"/>
</dbReference>
<protein>
    <submittedName>
        <fullName evidence="5">Glutamate synthase [NADPH] small chain</fullName>
        <ecNumber evidence="5">1.4.1.13</ecNumber>
    </submittedName>
</protein>
<dbReference type="PROSITE" id="PS00198">
    <property type="entry name" value="4FE4S_FER_1"/>
    <property type="match status" value="1"/>
</dbReference>
<dbReference type="InterPro" id="IPR023753">
    <property type="entry name" value="FAD/NAD-binding_dom"/>
</dbReference>
<dbReference type="AlphaFoldDB" id="A0A011PQZ6"/>
<comment type="caution">
    <text evidence="5">The sequence shown here is derived from an EMBL/GenBank/DDBJ whole genome shotgun (WGS) entry which is preliminary data.</text>
</comment>
<dbReference type="EC" id="1.4.1.13" evidence="5"/>
<feature type="domain" description="4Fe-4S ferredoxin-type" evidence="4">
    <location>
        <begin position="478"/>
        <end position="508"/>
    </location>
</feature>
<dbReference type="PRINTS" id="PR00368">
    <property type="entry name" value="FADPNR"/>
</dbReference>
<dbReference type="Pfam" id="PF00037">
    <property type="entry name" value="Fer4"/>
    <property type="match status" value="1"/>
</dbReference>
<evidence type="ECO:0000313" key="5">
    <source>
        <dbReference type="EMBL" id="EXI68759.1"/>
    </source>
</evidence>
<dbReference type="PATRIC" id="fig|1454001.3.peg.1017"/>
<keyword evidence="3" id="KW-0411">Iron-sulfur</keyword>
<organism evidence="5 6">
    <name type="scientific">Candidatus Accumulibacter adjunctus</name>
    <dbReference type="NCBI Taxonomy" id="1454001"/>
    <lineage>
        <taxon>Bacteria</taxon>
        <taxon>Pseudomonadati</taxon>
        <taxon>Pseudomonadota</taxon>
        <taxon>Betaproteobacteria</taxon>
        <taxon>Candidatus Accumulibacter</taxon>
    </lineage>
</organism>
<dbReference type="InterPro" id="IPR009051">
    <property type="entry name" value="Helical_ferredxn"/>
</dbReference>
<evidence type="ECO:0000259" key="4">
    <source>
        <dbReference type="PROSITE" id="PS51379"/>
    </source>
</evidence>
<dbReference type="InterPro" id="IPR028261">
    <property type="entry name" value="DPD_II"/>
</dbReference>
<reference evidence="5" key="1">
    <citation type="submission" date="2014-02" db="EMBL/GenBank/DDBJ databases">
        <title>Expanding our view of genomic diversity in Candidatus Accumulibacter clades.</title>
        <authorList>
            <person name="Skennerton C.T."/>
            <person name="Barr J.J."/>
            <person name="Slater F.R."/>
            <person name="Bond P.L."/>
            <person name="Tyson G.W."/>
        </authorList>
    </citation>
    <scope>NUCLEOTIDE SEQUENCE [LARGE SCALE GENOMIC DNA]</scope>
</reference>
<keyword evidence="1" id="KW-0479">Metal-binding</keyword>
<dbReference type="GO" id="GO:0046872">
    <property type="term" value="F:metal ion binding"/>
    <property type="evidence" value="ECO:0007669"/>
    <property type="project" value="UniProtKB-KW"/>
</dbReference>
<dbReference type="InterPro" id="IPR017900">
    <property type="entry name" value="4Fe4S_Fe_S_CS"/>
</dbReference>
<dbReference type="InterPro" id="IPR017896">
    <property type="entry name" value="4Fe4S_Fe-S-bd"/>
</dbReference>
<dbReference type="PROSITE" id="PS51379">
    <property type="entry name" value="4FE4S_FER_2"/>
    <property type="match status" value="2"/>
</dbReference>
<dbReference type="Gene3D" id="3.50.50.60">
    <property type="entry name" value="FAD/NAD(P)-binding domain"/>
    <property type="match status" value="2"/>
</dbReference>
<name>A0A011PQZ6_9PROT</name>
<dbReference type="STRING" id="1454001.AW08_01071"/>
<dbReference type="NCBIfam" id="NF009410">
    <property type="entry name" value="PRK12771.1"/>
    <property type="match status" value="1"/>
</dbReference>
<dbReference type="Gene3D" id="3.30.70.20">
    <property type="match status" value="1"/>
</dbReference>
<dbReference type="SUPFAM" id="SSF46548">
    <property type="entry name" value="alpha-helical ferredoxin"/>
    <property type="match status" value="2"/>
</dbReference>
<keyword evidence="2" id="KW-0408">Iron</keyword>
<dbReference type="SUPFAM" id="SSF51971">
    <property type="entry name" value="Nucleotide-binding domain"/>
    <property type="match status" value="1"/>
</dbReference>
<dbReference type="Pfam" id="PF14691">
    <property type="entry name" value="Fer4_20"/>
    <property type="match status" value="1"/>
</dbReference>
<keyword evidence="6" id="KW-1185">Reference proteome</keyword>
<evidence type="ECO:0000256" key="3">
    <source>
        <dbReference type="ARBA" id="ARBA00023014"/>
    </source>
</evidence>
<evidence type="ECO:0000256" key="1">
    <source>
        <dbReference type="ARBA" id="ARBA00022723"/>
    </source>
</evidence>
<dbReference type="Gene3D" id="1.10.1060.10">
    <property type="entry name" value="Alpha-helical ferredoxin"/>
    <property type="match status" value="1"/>
</dbReference>
<gene>
    <name evidence="5" type="primary">gltD</name>
    <name evidence="5" type="ORF">AW08_01071</name>
</gene>
<accession>A0A011PQZ6</accession>
<keyword evidence="5" id="KW-0560">Oxidoreductase</keyword>
<proteinExistence type="predicted"/>
<dbReference type="PANTHER" id="PTHR42783:SF3">
    <property type="entry name" value="GLUTAMATE SYNTHASE [NADPH] SMALL CHAIN-RELATED"/>
    <property type="match status" value="1"/>
</dbReference>
<dbReference type="PRINTS" id="PR00469">
    <property type="entry name" value="PNDRDTASEII"/>
</dbReference>
<evidence type="ECO:0000256" key="2">
    <source>
        <dbReference type="ARBA" id="ARBA00023004"/>
    </source>
</evidence>
<sequence>MDKPFAITLDPGSSLANRTGSWRTSRPVYLDRLPPCNKQCPAGEDIQGWLFHAESGDYESAWRHLTRDNPFPAIMGRVCYHTCEGACNRGQLDAPVGINSVERFLGDEALKRGWKLTPPASESGKHVLIVGAGPSGMSAAYHLRRLGHRVTVQEAGPLLGGMMRFGIPKYRLPREVLEAEMQRVVDLGVTVKLGSKVENILATMQDGGFDAAFLAVGAHIGKRAMIPAGDAAKIIDAISLLRSMEGEEKPLLGRRVVVYGGGNTAIDVARTAKRMGAEPLIVYRRTREKMPAHDFEVEEALQEGIMVKWLSTIKQAHESSLTIEKMALDSKGFPQPTGEYETIEADSLVLALGQDVDLGLLEGVPGLEVSDGVVQVNANMMTGHAGIFAGGDMVPAERNVTVAIGHGKKAARNIDAWLRGEEYVAPPKKEVATFDNLNTWYYADAPKTVRPMLDIIRRQSTFEEVQGGLDEHNALFEARRCLSCGNCFECDNCYGVCPDNAVIKLGPGKRFEFNYDYCKGCGMCVAECPCGAIKMEAEEI</sequence>
<dbReference type="GO" id="GO:0051536">
    <property type="term" value="F:iron-sulfur cluster binding"/>
    <property type="evidence" value="ECO:0007669"/>
    <property type="project" value="UniProtKB-KW"/>
</dbReference>
<dbReference type="Proteomes" id="UP000020218">
    <property type="component" value="Unassembled WGS sequence"/>
</dbReference>
<feature type="domain" description="4Fe-4S ferredoxin-type" evidence="4">
    <location>
        <begin position="509"/>
        <end position="538"/>
    </location>
</feature>
<dbReference type="Pfam" id="PF07992">
    <property type="entry name" value="Pyr_redox_2"/>
    <property type="match status" value="1"/>
</dbReference>
<evidence type="ECO:0000313" key="6">
    <source>
        <dbReference type="Proteomes" id="UP000020218"/>
    </source>
</evidence>
<dbReference type="PANTHER" id="PTHR42783">
    <property type="entry name" value="GLUTAMATE SYNTHASE [NADPH] SMALL CHAIN"/>
    <property type="match status" value="1"/>
</dbReference>
<dbReference type="EMBL" id="JFAX01000004">
    <property type="protein sequence ID" value="EXI68759.1"/>
    <property type="molecule type" value="Genomic_DNA"/>
</dbReference>